<dbReference type="PANTHER" id="PTHR47129">
    <property type="entry name" value="QUINONE OXIDOREDUCTASE 2"/>
    <property type="match status" value="1"/>
</dbReference>
<dbReference type="EMBL" id="VKKY01000002">
    <property type="protein sequence ID" value="KAA3438256.1"/>
    <property type="molecule type" value="Genomic_DNA"/>
</dbReference>
<dbReference type="SUPFAM" id="SSF51735">
    <property type="entry name" value="NAD(P)-binding Rossmann-fold domains"/>
    <property type="match status" value="1"/>
</dbReference>
<dbReference type="Gene3D" id="3.90.25.10">
    <property type="entry name" value="UDP-galactose 4-epimerase, domain 1"/>
    <property type="match status" value="1"/>
</dbReference>
<accession>A0A5B6TDM1</accession>
<dbReference type="InterPro" id="IPR036291">
    <property type="entry name" value="NAD(P)-bd_dom_sf"/>
</dbReference>
<sequence>MNIGISAATGQLGRLVVSKLKALATDHTLVALVRNPQKASDLGVETREADYAKPETLEAALPGIDTLLLISSSEVGQRATQHKNVIAAAQKAGVKHIVYTSLLHADTSSLSLAEEHLATEAALKESGIPYTLLRNGWYTENYTGSIGGALAGGAFIGSAGEGRISGSTREDYAEAAVAVLTSPGHEGKVYELAGDEAFTLQDLAAEISRQTGKDIPYKNLPEGDYAAALASFGVPEGFAHAIAGWDVSASSGALYDESHQLSKLIGRPTTPLAKAVSQALPSV</sequence>
<evidence type="ECO:0000259" key="1">
    <source>
        <dbReference type="Pfam" id="PF13460"/>
    </source>
</evidence>
<dbReference type="InterPro" id="IPR052718">
    <property type="entry name" value="NmrA-type_oxidoreductase"/>
</dbReference>
<dbReference type="Pfam" id="PF13460">
    <property type="entry name" value="NAD_binding_10"/>
    <property type="match status" value="1"/>
</dbReference>
<dbReference type="AlphaFoldDB" id="A0A5B6TDM1"/>
<dbReference type="PANTHER" id="PTHR47129:SF1">
    <property type="entry name" value="NMRA-LIKE DOMAIN-CONTAINING PROTEIN"/>
    <property type="match status" value="1"/>
</dbReference>
<dbReference type="Gene3D" id="3.40.50.720">
    <property type="entry name" value="NAD(P)-binding Rossmann-like Domain"/>
    <property type="match status" value="1"/>
</dbReference>
<evidence type="ECO:0000313" key="3">
    <source>
        <dbReference type="Proteomes" id="UP000324133"/>
    </source>
</evidence>
<dbReference type="RefSeq" id="WP_149091315.1">
    <property type="nucleotide sequence ID" value="NZ_VKKY01000002.1"/>
</dbReference>
<organism evidence="2 3">
    <name type="scientific">Rufibacter hautae</name>
    <dbReference type="NCBI Taxonomy" id="2595005"/>
    <lineage>
        <taxon>Bacteria</taxon>
        <taxon>Pseudomonadati</taxon>
        <taxon>Bacteroidota</taxon>
        <taxon>Cytophagia</taxon>
        <taxon>Cytophagales</taxon>
        <taxon>Hymenobacteraceae</taxon>
        <taxon>Rufibacter</taxon>
    </lineage>
</organism>
<keyword evidence="3" id="KW-1185">Reference proteome</keyword>
<reference evidence="2 3" key="1">
    <citation type="submission" date="2019-07" db="EMBL/GenBank/DDBJ databases">
        <title>Rufibacter sp. nov., isolated from lake sediment.</title>
        <authorList>
            <person name="Qu J.-H."/>
        </authorList>
    </citation>
    <scope>NUCLEOTIDE SEQUENCE [LARGE SCALE GENOMIC DNA]</scope>
    <source>
        <strain evidence="2 3">NBS58-1</strain>
    </source>
</reference>
<dbReference type="OrthoDB" id="9780595at2"/>
<gene>
    <name evidence="2" type="ORF">FOA19_13435</name>
</gene>
<name>A0A5B6TDM1_9BACT</name>
<proteinExistence type="predicted"/>
<protein>
    <submittedName>
        <fullName evidence="2">SDR family oxidoreductase</fullName>
    </submittedName>
</protein>
<dbReference type="InterPro" id="IPR016040">
    <property type="entry name" value="NAD(P)-bd_dom"/>
</dbReference>
<dbReference type="CDD" id="cd05269">
    <property type="entry name" value="TMR_SDR_a"/>
    <property type="match status" value="1"/>
</dbReference>
<dbReference type="Proteomes" id="UP000324133">
    <property type="component" value="Unassembled WGS sequence"/>
</dbReference>
<evidence type="ECO:0000313" key="2">
    <source>
        <dbReference type="EMBL" id="KAA3438256.1"/>
    </source>
</evidence>
<feature type="domain" description="NAD(P)-binding" evidence="1">
    <location>
        <begin position="8"/>
        <end position="183"/>
    </location>
</feature>
<comment type="caution">
    <text evidence="2">The sequence shown here is derived from an EMBL/GenBank/DDBJ whole genome shotgun (WGS) entry which is preliminary data.</text>
</comment>